<accession>A0A2P2R297</accession>
<reference evidence="1" key="1">
    <citation type="submission" date="2018-02" db="EMBL/GenBank/DDBJ databases">
        <title>Rhizophora mucronata_Transcriptome.</title>
        <authorList>
            <person name="Meera S.P."/>
            <person name="Sreeshan A."/>
            <person name="Augustine A."/>
        </authorList>
    </citation>
    <scope>NUCLEOTIDE SEQUENCE</scope>
    <source>
        <tissue evidence="1">Leaf</tissue>
    </source>
</reference>
<proteinExistence type="predicted"/>
<dbReference type="AlphaFoldDB" id="A0A2P2R297"/>
<dbReference type="EMBL" id="GGEC01092899">
    <property type="protein sequence ID" value="MBX73383.1"/>
    <property type="molecule type" value="Transcribed_RNA"/>
</dbReference>
<name>A0A2P2R297_RHIMU</name>
<sequence>MSPSSLQILSLFANHHLVLKNCMQKSYL</sequence>
<organism evidence="1">
    <name type="scientific">Rhizophora mucronata</name>
    <name type="common">Asiatic mangrove</name>
    <dbReference type="NCBI Taxonomy" id="61149"/>
    <lineage>
        <taxon>Eukaryota</taxon>
        <taxon>Viridiplantae</taxon>
        <taxon>Streptophyta</taxon>
        <taxon>Embryophyta</taxon>
        <taxon>Tracheophyta</taxon>
        <taxon>Spermatophyta</taxon>
        <taxon>Magnoliopsida</taxon>
        <taxon>eudicotyledons</taxon>
        <taxon>Gunneridae</taxon>
        <taxon>Pentapetalae</taxon>
        <taxon>rosids</taxon>
        <taxon>fabids</taxon>
        <taxon>Malpighiales</taxon>
        <taxon>Rhizophoraceae</taxon>
        <taxon>Rhizophora</taxon>
    </lineage>
</organism>
<protein>
    <submittedName>
        <fullName evidence="1">Uncharacterized protein</fullName>
    </submittedName>
</protein>
<evidence type="ECO:0000313" key="1">
    <source>
        <dbReference type="EMBL" id="MBX73383.1"/>
    </source>
</evidence>